<dbReference type="AlphaFoldDB" id="A0A139IWF5"/>
<reference evidence="2 3" key="1">
    <citation type="submission" date="2015-07" db="EMBL/GenBank/DDBJ databases">
        <title>Comparative genomics of the Sigatoka disease complex on banana suggests a link between parallel evolutionary changes in Pseudocercospora fijiensis and Pseudocercospora eumusae and increased virulence on the banana host.</title>
        <authorList>
            <person name="Chang T.-C."/>
            <person name="Salvucci A."/>
            <person name="Crous P.W."/>
            <person name="Stergiopoulos I."/>
        </authorList>
    </citation>
    <scope>NUCLEOTIDE SEQUENCE [LARGE SCALE GENOMIC DNA]</scope>
    <source>
        <strain evidence="2 3">CBS 116634</strain>
    </source>
</reference>
<dbReference type="EMBL" id="LFZO01000002">
    <property type="protein sequence ID" value="KXT18906.1"/>
    <property type="molecule type" value="Genomic_DNA"/>
</dbReference>
<keyword evidence="3" id="KW-1185">Reference proteome</keyword>
<sequence>MSRDAYSVSLMHDLERSLWSQQASPLYPQTSRQQRRNQGRTQNKRRPRASREQRSGSDVQMPNGRGGAFLMSQRKALFGATPQVTRISAWGNTQHPDMLFDFGTSEGDIPSTKLDPNAPPYNYLDQQAAVPCFMLPCDDSEKRRMALRERAKL</sequence>
<protein>
    <submittedName>
        <fullName evidence="2">Uncharacterized protein</fullName>
    </submittedName>
</protein>
<comment type="caution">
    <text evidence="2">The sequence shown here is derived from an EMBL/GenBank/DDBJ whole genome shotgun (WGS) entry which is preliminary data.</text>
</comment>
<dbReference type="STRING" id="113226.A0A139IWF5"/>
<dbReference type="Proteomes" id="UP000073492">
    <property type="component" value="Unassembled WGS sequence"/>
</dbReference>
<evidence type="ECO:0000313" key="3">
    <source>
        <dbReference type="Proteomes" id="UP000073492"/>
    </source>
</evidence>
<feature type="compositionally biased region" description="Basic residues" evidence="1">
    <location>
        <begin position="33"/>
        <end position="48"/>
    </location>
</feature>
<evidence type="ECO:0000313" key="2">
    <source>
        <dbReference type="EMBL" id="KXT18906.1"/>
    </source>
</evidence>
<proteinExistence type="predicted"/>
<name>A0A139IWF5_9PEZI</name>
<evidence type="ECO:0000256" key="1">
    <source>
        <dbReference type="SAM" id="MobiDB-lite"/>
    </source>
</evidence>
<feature type="region of interest" description="Disordered" evidence="1">
    <location>
        <begin position="21"/>
        <end position="68"/>
    </location>
</feature>
<accession>A0A139IWF5</accession>
<gene>
    <name evidence="2" type="ORF">AC579_3568</name>
</gene>
<dbReference type="OrthoDB" id="5337308at2759"/>
<organism evidence="2 3">
    <name type="scientific">Pseudocercospora musae</name>
    <dbReference type="NCBI Taxonomy" id="113226"/>
    <lineage>
        <taxon>Eukaryota</taxon>
        <taxon>Fungi</taxon>
        <taxon>Dikarya</taxon>
        <taxon>Ascomycota</taxon>
        <taxon>Pezizomycotina</taxon>
        <taxon>Dothideomycetes</taxon>
        <taxon>Dothideomycetidae</taxon>
        <taxon>Mycosphaerellales</taxon>
        <taxon>Mycosphaerellaceae</taxon>
        <taxon>Pseudocercospora</taxon>
    </lineage>
</organism>